<keyword evidence="1" id="KW-0175">Coiled coil</keyword>
<name>A0A210PW41_MIZYE</name>
<dbReference type="Proteomes" id="UP000242188">
    <property type="component" value="Unassembled WGS sequence"/>
</dbReference>
<keyword evidence="5" id="KW-1185">Reference proteome</keyword>
<evidence type="ECO:0000259" key="3">
    <source>
        <dbReference type="PROSITE" id="PS52052"/>
    </source>
</evidence>
<evidence type="ECO:0000313" key="5">
    <source>
        <dbReference type="Proteomes" id="UP000242188"/>
    </source>
</evidence>
<dbReference type="PANTHER" id="PTHR21656">
    <property type="entry name" value="MALE-SPECIFIC LETHAL-1 PROTEIN"/>
    <property type="match status" value="1"/>
</dbReference>
<dbReference type="GO" id="GO:0003682">
    <property type="term" value="F:chromatin binding"/>
    <property type="evidence" value="ECO:0007669"/>
    <property type="project" value="TreeGrafter"/>
</dbReference>
<dbReference type="Gene3D" id="6.10.250.2000">
    <property type="match status" value="1"/>
</dbReference>
<dbReference type="GO" id="GO:0072487">
    <property type="term" value="C:MSL complex"/>
    <property type="evidence" value="ECO:0007669"/>
    <property type="project" value="InterPro"/>
</dbReference>
<accession>A0A210PW41</accession>
<proteinExistence type="predicted"/>
<comment type="caution">
    <text evidence="4">The sequence shown here is derived from an EMBL/GenBank/DDBJ whole genome shotgun (WGS) entry which is preliminary data.</text>
</comment>
<dbReference type="Pfam" id="PF15275">
    <property type="entry name" value="PEHE"/>
    <property type="match status" value="1"/>
</dbReference>
<organism evidence="4 5">
    <name type="scientific">Mizuhopecten yessoensis</name>
    <name type="common">Japanese scallop</name>
    <name type="synonym">Patinopecten yessoensis</name>
    <dbReference type="NCBI Taxonomy" id="6573"/>
    <lineage>
        <taxon>Eukaryota</taxon>
        <taxon>Metazoa</taxon>
        <taxon>Spiralia</taxon>
        <taxon>Lophotrochozoa</taxon>
        <taxon>Mollusca</taxon>
        <taxon>Bivalvia</taxon>
        <taxon>Autobranchia</taxon>
        <taxon>Pteriomorphia</taxon>
        <taxon>Pectinida</taxon>
        <taxon>Pectinoidea</taxon>
        <taxon>Pectinidae</taxon>
        <taxon>Mizuhopecten</taxon>
    </lineage>
</organism>
<dbReference type="PANTHER" id="PTHR21656:SF2">
    <property type="entry name" value="MALE-SPECIFIC LETHAL 1 HOMOLOG"/>
    <property type="match status" value="1"/>
</dbReference>
<evidence type="ECO:0000313" key="4">
    <source>
        <dbReference type="EMBL" id="OWF40689.1"/>
    </source>
</evidence>
<dbReference type="SMART" id="SM01300">
    <property type="entry name" value="PEHE"/>
    <property type="match status" value="1"/>
</dbReference>
<feature type="domain" description="PEHE" evidence="3">
    <location>
        <begin position="308"/>
        <end position="426"/>
    </location>
</feature>
<feature type="region of interest" description="Disordered" evidence="2">
    <location>
        <begin position="155"/>
        <end position="269"/>
    </location>
</feature>
<dbReference type="EMBL" id="NEDP02005456">
    <property type="protein sequence ID" value="OWF40689.1"/>
    <property type="molecule type" value="Genomic_DNA"/>
</dbReference>
<sequence>MRSDTNVETRTRLDGRQSLTRRRFTRVTNSGVNGAFENDLALAMQESLRYAKQEEANKKRKQEENIIERNGLDVQNKVGEVTMSGRACMESPQGPKQLKELLLLHVDLVQHQQELLSQKDKAIKALHEERTALTCRLDRMERRMSLLKQKDDYSDIQNKSFGSPNSCAQSASKTTHEQASTSVDRGTKRKSAGLEPQNLTKRFTAEAQKPLASSTPSHRTERHQRYRNRSATVSSTVSSTLSIDPATSNTASSRKNRRSAKCIRDSPDNSVLRTSDPYYVAYYEPPDSEDIDLESRGDIVQGAQKELQVELPQWQNRTYTNLWVLEGTENLEDEVFLKRHQKPEIEEKRRKRWDLQRIREQKIYEKLKEKERGEVCTKDEGQQSTLESFYPSLDNITHIEVTNKIPVMVFGHPVPNLDKMEFSLPWELETSACAHPSRSSRSSRHT</sequence>
<feature type="coiled-coil region" evidence="1">
    <location>
        <begin position="123"/>
        <end position="150"/>
    </location>
</feature>
<dbReference type="OrthoDB" id="6022555at2759"/>
<dbReference type="PROSITE" id="PS52052">
    <property type="entry name" value="PEHE"/>
    <property type="match status" value="1"/>
</dbReference>
<dbReference type="InterPro" id="IPR029332">
    <property type="entry name" value="PEHE_dom"/>
</dbReference>
<dbReference type="AlphaFoldDB" id="A0A210PW41"/>
<gene>
    <name evidence="4" type="ORF">KP79_PYT19214</name>
</gene>
<dbReference type="STRING" id="6573.A0A210PW41"/>
<feature type="compositionally biased region" description="Polar residues" evidence="2">
    <location>
        <begin position="155"/>
        <end position="184"/>
    </location>
</feature>
<evidence type="ECO:0000256" key="2">
    <source>
        <dbReference type="SAM" id="MobiDB-lite"/>
    </source>
</evidence>
<evidence type="ECO:0000256" key="1">
    <source>
        <dbReference type="SAM" id="Coils"/>
    </source>
</evidence>
<protein>
    <submittedName>
        <fullName evidence="4">Male-specific lethal 1-like 1</fullName>
    </submittedName>
</protein>
<feature type="compositionally biased region" description="Low complexity" evidence="2">
    <location>
        <begin position="230"/>
        <end position="242"/>
    </location>
</feature>
<reference evidence="4 5" key="1">
    <citation type="journal article" date="2017" name="Nat. Ecol. Evol.">
        <title>Scallop genome provides insights into evolution of bilaterian karyotype and development.</title>
        <authorList>
            <person name="Wang S."/>
            <person name="Zhang J."/>
            <person name="Jiao W."/>
            <person name="Li J."/>
            <person name="Xun X."/>
            <person name="Sun Y."/>
            <person name="Guo X."/>
            <person name="Huan P."/>
            <person name="Dong B."/>
            <person name="Zhang L."/>
            <person name="Hu X."/>
            <person name="Sun X."/>
            <person name="Wang J."/>
            <person name="Zhao C."/>
            <person name="Wang Y."/>
            <person name="Wang D."/>
            <person name="Huang X."/>
            <person name="Wang R."/>
            <person name="Lv J."/>
            <person name="Li Y."/>
            <person name="Zhang Z."/>
            <person name="Liu B."/>
            <person name="Lu W."/>
            <person name="Hui Y."/>
            <person name="Liang J."/>
            <person name="Zhou Z."/>
            <person name="Hou R."/>
            <person name="Li X."/>
            <person name="Liu Y."/>
            <person name="Li H."/>
            <person name="Ning X."/>
            <person name="Lin Y."/>
            <person name="Zhao L."/>
            <person name="Xing Q."/>
            <person name="Dou J."/>
            <person name="Li Y."/>
            <person name="Mao J."/>
            <person name="Guo H."/>
            <person name="Dou H."/>
            <person name="Li T."/>
            <person name="Mu C."/>
            <person name="Jiang W."/>
            <person name="Fu Q."/>
            <person name="Fu X."/>
            <person name="Miao Y."/>
            <person name="Liu J."/>
            <person name="Yu Q."/>
            <person name="Li R."/>
            <person name="Liao H."/>
            <person name="Li X."/>
            <person name="Kong Y."/>
            <person name="Jiang Z."/>
            <person name="Chourrout D."/>
            <person name="Li R."/>
            <person name="Bao Z."/>
        </authorList>
    </citation>
    <scope>NUCLEOTIDE SEQUENCE [LARGE SCALE GENOMIC DNA]</scope>
    <source>
        <strain evidence="4 5">PY_sf001</strain>
    </source>
</reference>
<dbReference type="Gene3D" id="1.20.5.170">
    <property type="match status" value="1"/>
</dbReference>
<dbReference type="InterPro" id="IPR026711">
    <property type="entry name" value="Msl-1"/>
</dbReference>